<keyword evidence="2" id="KW-1185">Reference proteome</keyword>
<evidence type="ECO:0000313" key="2">
    <source>
        <dbReference type="Proteomes" id="UP000053573"/>
    </source>
</evidence>
<gene>
    <name evidence="1" type="ORF">EMPG_13527</name>
</gene>
<reference evidence="2" key="1">
    <citation type="journal article" date="2015" name="PLoS Genet.">
        <title>The dynamic genome and transcriptome of the human fungal pathogen Blastomyces and close relative Emmonsia.</title>
        <authorList>
            <person name="Munoz J.F."/>
            <person name="Gauthier G.M."/>
            <person name="Desjardins C.A."/>
            <person name="Gallo J.E."/>
            <person name="Holder J."/>
            <person name="Sullivan T.D."/>
            <person name="Marty A.J."/>
            <person name="Carmen J.C."/>
            <person name="Chen Z."/>
            <person name="Ding L."/>
            <person name="Gujja S."/>
            <person name="Magrini V."/>
            <person name="Misas E."/>
            <person name="Mitreva M."/>
            <person name="Priest M."/>
            <person name="Saif S."/>
            <person name="Whiston E.A."/>
            <person name="Young S."/>
            <person name="Zeng Q."/>
            <person name="Goldman W.E."/>
            <person name="Mardis E.R."/>
            <person name="Taylor J.W."/>
            <person name="McEwen J.G."/>
            <person name="Clay O.K."/>
            <person name="Klein B.S."/>
            <person name="Cuomo C.A."/>
        </authorList>
    </citation>
    <scope>NUCLEOTIDE SEQUENCE [LARGE SCALE GENOMIC DNA]</scope>
    <source>
        <strain evidence="2">UAMH 139</strain>
    </source>
</reference>
<evidence type="ECO:0000313" key="1">
    <source>
        <dbReference type="EMBL" id="KLJ11182.1"/>
    </source>
</evidence>
<dbReference type="AlphaFoldDB" id="A0A0H1BJG4"/>
<organism evidence="1 2">
    <name type="scientific">Blastomyces silverae</name>
    <dbReference type="NCBI Taxonomy" id="2060906"/>
    <lineage>
        <taxon>Eukaryota</taxon>
        <taxon>Fungi</taxon>
        <taxon>Dikarya</taxon>
        <taxon>Ascomycota</taxon>
        <taxon>Pezizomycotina</taxon>
        <taxon>Eurotiomycetes</taxon>
        <taxon>Eurotiomycetidae</taxon>
        <taxon>Onygenales</taxon>
        <taxon>Ajellomycetaceae</taxon>
        <taxon>Blastomyces</taxon>
    </lineage>
</organism>
<accession>A0A0H1BJG4</accession>
<comment type="caution">
    <text evidence="1">The sequence shown here is derived from an EMBL/GenBank/DDBJ whole genome shotgun (WGS) entry which is preliminary data.</text>
</comment>
<dbReference type="Proteomes" id="UP000053573">
    <property type="component" value="Unassembled WGS sequence"/>
</dbReference>
<dbReference type="EMBL" id="LDEV01001712">
    <property type="protein sequence ID" value="KLJ11182.1"/>
    <property type="molecule type" value="Genomic_DNA"/>
</dbReference>
<proteinExistence type="predicted"/>
<protein>
    <submittedName>
        <fullName evidence="1">Uncharacterized protein</fullName>
    </submittedName>
</protein>
<sequence length="77" mass="8480">MAQSSLSYGMMRLRQDTAADADVDADGERDFKLSCCVVSSNGFNEINRLKKSLKLKTICEIIQAPLQDASTVAREHS</sequence>
<name>A0A0H1BJG4_9EURO</name>